<feature type="signal peptide" evidence="1">
    <location>
        <begin position="1"/>
        <end position="22"/>
    </location>
</feature>
<protein>
    <submittedName>
        <fullName evidence="2">Kinase inhibitor</fullName>
    </submittedName>
</protein>
<dbReference type="InterPro" id="IPR005247">
    <property type="entry name" value="YbhB_YbcL/LppC-like"/>
</dbReference>
<dbReference type="InterPro" id="IPR008914">
    <property type="entry name" value="PEBP"/>
</dbReference>
<dbReference type="InterPro" id="IPR036610">
    <property type="entry name" value="PEBP-like_sf"/>
</dbReference>
<feature type="chain" id="PRO_5046891104" evidence="1">
    <location>
        <begin position="23"/>
        <end position="182"/>
    </location>
</feature>
<reference evidence="3" key="1">
    <citation type="journal article" date="2019" name="Int. J. Syst. Evol. Microbiol.">
        <title>The Global Catalogue of Microorganisms (GCM) 10K type strain sequencing project: providing services to taxonomists for standard genome sequencing and annotation.</title>
        <authorList>
            <consortium name="The Broad Institute Genomics Platform"/>
            <consortium name="The Broad Institute Genome Sequencing Center for Infectious Disease"/>
            <person name="Wu L."/>
            <person name="Ma J."/>
        </authorList>
    </citation>
    <scope>NUCLEOTIDE SEQUENCE [LARGE SCALE GENOMIC DNA]</scope>
    <source>
        <strain evidence="3">CGMCC 1.8859</strain>
    </source>
</reference>
<dbReference type="SUPFAM" id="SSF49777">
    <property type="entry name" value="PEBP-like"/>
    <property type="match status" value="1"/>
</dbReference>
<dbReference type="Pfam" id="PF01161">
    <property type="entry name" value="PBP"/>
    <property type="match status" value="1"/>
</dbReference>
<dbReference type="NCBIfam" id="TIGR00481">
    <property type="entry name" value="YbhB/YbcL family Raf kinase inhibitor-like protein"/>
    <property type="match status" value="1"/>
</dbReference>
<dbReference type="GO" id="GO:0004860">
    <property type="term" value="F:protein kinase inhibitor activity"/>
    <property type="evidence" value="ECO:0007669"/>
    <property type="project" value="UniProtKB-KW"/>
</dbReference>
<accession>A0ABQ2PE00</accession>
<sequence>MTSPIAAVIIAGSFIAAGAAMAEPFTVSSPDLQSGVFSNSQIAGAFGCQGGNTSPAVAWHNAPAGTKSFLVTMYDPDAPTGSGFWHWVLANVPASASSLPRGAGSDASLLPAGVMQISNDTGKPGYLGPCPPTGETHRYVITVTALNVDKLAIEPGVTPAVAGFVAHFQTLGQATFTARYGR</sequence>
<keyword evidence="3" id="KW-1185">Reference proteome</keyword>
<dbReference type="EMBL" id="BMLX01000006">
    <property type="protein sequence ID" value="GGP23399.1"/>
    <property type="molecule type" value="Genomic_DNA"/>
</dbReference>
<gene>
    <name evidence="2" type="ORF">GCM10010970_33990</name>
</gene>
<comment type="caution">
    <text evidence="2">The sequence shown here is derived from an EMBL/GenBank/DDBJ whole genome shotgun (WGS) entry which is preliminary data.</text>
</comment>
<dbReference type="CDD" id="cd00865">
    <property type="entry name" value="PEBP_bact_arch"/>
    <property type="match status" value="1"/>
</dbReference>
<keyword evidence="1" id="KW-0732">Signal</keyword>
<keyword evidence="2" id="KW-0649">Protein kinase inhibitor</keyword>
<dbReference type="PANTHER" id="PTHR30289">
    <property type="entry name" value="UNCHARACTERIZED PROTEIN YBCL-RELATED"/>
    <property type="match status" value="1"/>
</dbReference>
<dbReference type="Gene3D" id="3.90.280.10">
    <property type="entry name" value="PEBP-like"/>
    <property type="match status" value="1"/>
</dbReference>
<evidence type="ECO:0000256" key="1">
    <source>
        <dbReference type="SAM" id="SignalP"/>
    </source>
</evidence>
<dbReference type="PANTHER" id="PTHR30289:SF1">
    <property type="entry name" value="PEBP (PHOSPHATIDYLETHANOLAMINE-BINDING PROTEIN) FAMILY PROTEIN"/>
    <property type="match status" value="1"/>
</dbReference>
<dbReference type="Proteomes" id="UP000637267">
    <property type="component" value="Unassembled WGS sequence"/>
</dbReference>
<evidence type="ECO:0000313" key="2">
    <source>
        <dbReference type="EMBL" id="GGP23399.1"/>
    </source>
</evidence>
<organism evidence="2 3">
    <name type="scientific">Silvimonas iriomotensis</name>
    <dbReference type="NCBI Taxonomy" id="449662"/>
    <lineage>
        <taxon>Bacteria</taxon>
        <taxon>Pseudomonadati</taxon>
        <taxon>Pseudomonadota</taxon>
        <taxon>Betaproteobacteria</taxon>
        <taxon>Neisseriales</taxon>
        <taxon>Chitinibacteraceae</taxon>
        <taxon>Silvimonas</taxon>
    </lineage>
</organism>
<evidence type="ECO:0000313" key="3">
    <source>
        <dbReference type="Proteomes" id="UP000637267"/>
    </source>
</evidence>
<name>A0ABQ2PE00_9NEIS</name>
<proteinExistence type="predicted"/>
<dbReference type="RefSeq" id="WP_188705801.1">
    <property type="nucleotide sequence ID" value="NZ_BMLX01000006.1"/>
</dbReference>